<evidence type="ECO:0000313" key="2">
    <source>
        <dbReference type="EMBL" id="NBJ92692.1"/>
    </source>
</evidence>
<dbReference type="NCBIfam" id="TIGR00762">
    <property type="entry name" value="DegV"/>
    <property type="match status" value="1"/>
</dbReference>
<dbReference type="AlphaFoldDB" id="A0A9X5BGW8"/>
<dbReference type="Gene3D" id="3.30.1180.10">
    <property type="match status" value="1"/>
</dbReference>
<dbReference type="EMBL" id="QZDT01000011">
    <property type="protein sequence ID" value="NBJ92692.1"/>
    <property type="molecule type" value="Genomic_DNA"/>
</dbReference>
<name>A0A9X5BGW8_9FIRM</name>
<reference evidence="2" key="1">
    <citation type="submission" date="2018-09" db="EMBL/GenBank/DDBJ databases">
        <title>Murine metabolic-syndrome-specific gut microbial biobank.</title>
        <authorList>
            <person name="Liu C."/>
        </authorList>
    </citation>
    <scope>NUCLEOTIDE SEQUENCE</scope>
    <source>
        <strain evidence="2">D42-62</strain>
    </source>
</reference>
<dbReference type="PROSITE" id="PS51482">
    <property type="entry name" value="DEGV"/>
    <property type="match status" value="1"/>
</dbReference>
<dbReference type="PANTHER" id="PTHR33434:SF2">
    <property type="entry name" value="FATTY ACID-BINDING PROTEIN TM_1468"/>
    <property type="match status" value="1"/>
</dbReference>
<dbReference type="InterPro" id="IPR050270">
    <property type="entry name" value="DegV_domain_contain"/>
</dbReference>
<dbReference type="Pfam" id="PF02645">
    <property type="entry name" value="DegV"/>
    <property type="match status" value="1"/>
</dbReference>
<comment type="caution">
    <text evidence="2">The sequence shown here is derived from an EMBL/GenBank/DDBJ whole genome shotgun (WGS) entry which is preliminary data.</text>
</comment>
<sequence length="278" mass="30712">MSYKIVADSCCEFPKEYEGNTRYERIPLGLEVADELIMDDENFDQAYFLSRVAASPKCPKSFCPSPEKFRDSYCTEAENVFVFTLSSKLSGSYNSAEVGKKLYHEKYGDKNIFVCDSESASCGETQLAFKAAQWSEAGLPFAEICQKLTDYRDRMNTYFVLDNLETLRKNGRLSRVKALVASTLSIKPVMGATKGEIIQLGQAIGIKKALAKMANIVASEAASPEEKTLMITHCNCPGRAESVKEMILSQIKVKDVLIMDTKGVSSMYANDGGVIVTL</sequence>
<proteinExistence type="predicted"/>
<evidence type="ECO:0000313" key="3">
    <source>
        <dbReference type="Proteomes" id="UP001154420"/>
    </source>
</evidence>
<dbReference type="Gene3D" id="2.20.28.50">
    <property type="entry name" value="degv family protein"/>
    <property type="match status" value="1"/>
</dbReference>
<dbReference type="Gene3D" id="3.40.50.10440">
    <property type="entry name" value="Dihydroxyacetone kinase, domain 1"/>
    <property type="match status" value="1"/>
</dbReference>
<evidence type="ECO:0000256" key="1">
    <source>
        <dbReference type="ARBA" id="ARBA00023121"/>
    </source>
</evidence>
<organism evidence="2 3">
    <name type="scientific">Parablautia muri</name>
    <dbReference type="NCBI Taxonomy" id="2320879"/>
    <lineage>
        <taxon>Bacteria</taxon>
        <taxon>Bacillati</taxon>
        <taxon>Bacillota</taxon>
        <taxon>Clostridia</taxon>
        <taxon>Lachnospirales</taxon>
        <taxon>Lachnospiraceae</taxon>
        <taxon>Parablautia</taxon>
    </lineage>
</organism>
<dbReference type="InterPro" id="IPR003797">
    <property type="entry name" value="DegV"/>
</dbReference>
<keyword evidence="1" id="KW-0446">Lipid-binding</keyword>
<accession>A0A9X5BGW8</accession>
<dbReference type="RefSeq" id="WP_160559782.1">
    <property type="nucleotide sequence ID" value="NZ_QZDT01000011.1"/>
</dbReference>
<dbReference type="SUPFAM" id="SSF82549">
    <property type="entry name" value="DAK1/DegV-like"/>
    <property type="match status" value="1"/>
</dbReference>
<dbReference type="OrthoDB" id="2138472at2"/>
<dbReference type="Proteomes" id="UP001154420">
    <property type="component" value="Unassembled WGS sequence"/>
</dbReference>
<dbReference type="GO" id="GO:0008289">
    <property type="term" value="F:lipid binding"/>
    <property type="evidence" value="ECO:0007669"/>
    <property type="project" value="UniProtKB-KW"/>
</dbReference>
<gene>
    <name evidence="2" type="ORF">D5281_08815</name>
</gene>
<keyword evidence="3" id="KW-1185">Reference proteome</keyword>
<protein>
    <submittedName>
        <fullName evidence="2">DegV family protein</fullName>
    </submittedName>
</protein>
<dbReference type="InterPro" id="IPR043168">
    <property type="entry name" value="DegV_C"/>
</dbReference>
<dbReference type="PANTHER" id="PTHR33434">
    <property type="entry name" value="DEGV DOMAIN-CONTAINING PROTEIN DR_1986-RELATED"/>
    <property type="match status" value="1"/>
</dbReference>